<feature type="compositionally biased region" description="Low complexity" evidence="2">
    <location>
        <begin position="12"/>
        <end position="24"/>
    </location>
</feature>
<proteinExistence type="evidence at transcript level"/>
<protein>
    <submittedName>
        <fullName evidence="3">MLL4/GPS2 fusion protein</fullName>
    </submittedName>
</protein>
<keyword evidence="1" id="KW-0175">Coiled coil</keyword>
<feature type="compositionally biased region" description="Gly residues" evidence="2">
    <location>
        <begin position="1"/>
        <end position="11"/>
    </location>
</feature>
<organism evidence="3">
    <name type="scientific">Homo sapiens</name>
    <name type="common">Human</name>
    <dbReference type="NCBI Taxonomy" id="9606"/>
    <lineage>
        <taxon>Eukaryota</taxon>
        <taxon>Metazoa</taxon>
        <taxon>Chordata</taxon>
        <taxon>Craniata</taxon>
        <taxon>Vertebrata</taxon>
        <taxon>Euteleostomi</taxon>
        <taxon>Mammalia</taxon>
        <taxon>Eutheria</taxon>
        <taxon>Euarchontoglires</taxon>
        <taxon>Primates</taxon>
        <taxon>Haplorrhini</taxon>
        <taxon>Catarrhini</taxon>
        <taxon>Hominidae</taxon>
        <taxon>Homo</taxon>
    </lineage>
</organism>
<feature type="region of interest" description="Disordered" evidence="2">
    <location>
        <begin position="90"/>
        <end position="205"/>
    </location>
</feature>
<feature type="compositionally biased region" description="Polar residues" evidence="2">
    <location>
        <begin position="455"/>
        <end position="473"/>
    </location>
</feature>
<evidence type="ECO:0000256" key="1">
    <source>
        <dbReference type="SAM" id="Coils"/>
    </source>
</evidence>
<accession>A0A0G2R4E5</accession>
<evidence type="ECO:0000313" key="3">
    <source>
        <dbReference type="EMBL" id="AIL28761.1"/>
    </source>
</evidence>
<feature type="compositionally biased region" description="Gly residues" evidence="2">
    <location>
        <begin position="49"/>
        <end position="60"/>
    </location>
</feature>
<sequence>MAAAAGGGSCPGPGSARGRFPGRPRGAGGGGGRGGRGNGAERVRVALRRGGGATGPGGAEPGEDTALLRLLGLRRGLRRLRRLWAGPRVQRGRGRGRGRGWGPSRGCVPEEESSDGESDEEEFQGFHSDEDVAPSSLRSALRSQRGRAPRGRGRKHKTTPLPPPRLADVAPTPPKTPARKRRLRSGSQRQPGAHGPSAHGSTMPALLERPKLSNAMARALHRHIMMERERKRQEEEEVDKMMEQKMKEEQERRKKKEMEERMSLEETKEQILKLEEKLLALQEEKHQLFLQLKKVLHEEEKRRRKEQSDLTTLTSAAYQQSLTVHTGTHLLSMQGSPGGHNRPGTLMAADRAKQMFGPQVLTTRHYVGSAAAFAGTPEHGQFQGSPGGAYGTAQPPPHYGPTQPAYSPSQQLRAPSAFPAVQYLSQPQPQPYAVHGHFQPTQTGFLQPGGALSLQKQMEHANQQTGFSDSSSLRPMHPQALHPAPGLLASPQLPVQMQPAGKSGFAATSQPGPRLPFIQHSQNPRFYHK</sequence>
<feature type="compositionally biased region" description="Pro residues" evidence="2">
    <location>
        <begin position="160"/>
        <end position="176"/>
    </location>
</feature>
<dbReference type="PANTHER" id="PTHR22654">
    <property type="entry name" value="G PROTEIN PATHWAY SUPPRESSOR 2"/>
    <property type="match status" value="1"/>
</dbReference>
<name>A0A0G2R4E5_HUMAN</name>
<dbReference type="InterPro" id="IPR026094">
    <property type="entry name" value="GPS2"/>
</dbReference>
<reference evidence="3" key="1">
    <citation type="journal article" date="2014" name="Genes Chromosomes Cancer">
        <title>Identification of an MLL4-GPS2 fusion as an oncogenic driver of undifferentiated spindle cell sarcoma in a child.</title>
        <authorList>
            <person name="Stack D."/>
            <person name="O'Meara E."/>
            <person name="Phelan S."/>
            <person name="McDonagh N."/>
            <person name="Kelly L."/>
            <person name="Sciot R."/>
            <person name="Debiec-Rychter M."/>
            <person name="Morris T."/>
            <person name="Cochrane D."/>
            <person name="Sorensen P."/>
            <person name="O'Sullivan M.J."/>
        </authorList>
    </citation>
    <scope>NUCLEOTIDE SEQUENCE</scope>
</reference>
<evidence type="ECO:0000256" key="2">
    <source>
        <dbReference type="SAM" id="MobiDB-lite"/>
    </source>
</evidence>
<feature type="compositionally biased region" description="Basic residues" evidence="2">
    <location>
        <begin position="144"/>
        <end position="158"/>
    </location>
</feature>
<dbReference type="Pfam" id="PF15991">
    <property type="entry name" value="G_path_suppress"/>
    <property type="match status" value="1"/>
</dbReference>
<dbReference type="PANTHER" id="PTHR22654:SF2">
    <property type="entry name" value="G PROTEIN PATHWAY SUPPRESSOR 2"/>
    <property type="match status" value="1"/>
</dbReference>
<feature type="region of interest" description="Disordered" evidence="2">
    <location>
        <begin position="455"/>
        <end position="529"/>
    </location>
</feature>
<feature type="coiled-coil region" evidence="1">
    <location>
        <begin position="216"/>
        <end position="291"/>
    </location>
</feature>
<dbReference type="AlphaFoldDB" id="A0A0G2R4E5"/>
<dbReference type="EMBL" id="KJ938048">
    <property type="protein sequence ID" value="AIL28761.1"/>
    <property type="molecule type" value="mRNA"/>
</dbReference>
<feature type="compositionally biased region" description="Gly residues" evidence="2">
    <location>
        <begin position="25"/>
        <end position="38"/>
    </location>
</feature>
<feature type="compositionally biased region" description="Acidic residues" evidence="2">
    <location>
        <begin position="109"/>
        <end position="123"/>
    </location>
</feature>
<feature type="compositionally biased region" description="Polar residues" evidence="2">
    <location>
        <begin position="519"/>
        <end position="529"/>
    </location>
</feature>
<feature type="region of interest" description="Disordered" evidence="2">
    <location>
        <begin position="1"/>
        <end position="65"/>
    </location>
</feature>
<dbReference type="PeptideAtlas" id="A0A0G2R4E5"/>
<feature type="region of interest" description="Disordered" evidence="2">
    <location>
        <begin position="379"/>
        <end position="410"/>
    </location>
</feature>